<name>A0A0D0C340_9AGAR</name>
<accession>A0A0D0C340</accession>
<protein>
    <submittedName>
        <fullName evidence="1">Uncharacterized protein</fullName>
    </submittedName>
</protein>
<organism evidence="1 2">
    <name type="scientific">Collybiopsis luxurians FD-317 M1</name>
    <dbReference type="NCBI Taxonomy" id="944289"/>
    <lineage>
        <taxon>Eukaryota</taxon>
        <taxon>Fungi</taxon>
        <taxon>Dikarya</taxon>
        <taxon>Basidiomycota</taxon>
        <taxon>Agaricomycotina</taxon>
        <taxon>Agaricomycetes</taxon>
        <taxon>Agaricomycetidae</taxon>
        <taxon>Agaricales</taxon>
        <taxon>Marasmiineae</taxon>
        <taxon>Omphalotaceae</taxon>
        <taxon>Collybiopsis</taxon>
        <taxon>Collybiopsis luxurians</taxon>
    </lineage>
</organism>
<sequence length="301" mass="34197">MLAAEGTEMEYDDIWCRKNVLDFVERVEMTHNNVVVSLSLDGAQLYQNKQSNCWISIWIPQDYSSNCCFKKKNILLNVTIPGPNKPKHTDSFLFPGLHHLTLLFRKRMTARGRHKPNSGHYYSAHAHPYNVSVLDNNHDDVDIETLEFQTLDEYKGNLTTLQSSADSMEYKCNHKDTGLSKSSILSGLNSHLSLPIPACFGLNLMHLLCLNIEDLFLCLWCGTLKCKPMDNKMTWAWVKLVGQTWEEHGEIVANATQYFLSSFQCPPHNPAKKLSSGYKATEYKAFILCGKTCGLVNRSLE</sequence>
<dbReference type="AlphaFoldDB" id="A0A0D0C340"/>
<reference evidence="1 2" key="1">
    <citation type="submission" date="2014-04" db="EMBL/GenBank/DDBJ databases">
        <title>Evolutionary Origins and Diversification of the Mycorrhizal Mutualists.</title>
        <authorList>
            <consortium name="DOE Joint Genome Institute"/>
            <consortium name="Mycorrhizal Genomics Consortium"/>
            <person name="Kohler A."/>
            <person name="Kuo A."/>
            <person name="Nagy L.G."/>
            <person name="Floudas D."/>
            <person name="Copeland A."/>
            <person name="Barry K.W."/>
            <person name="Cichocki N."/>
            <person name="Veneault-Fourrey C."/>
            <person name="LaButti K."/>
            <person name="Lindquist E.A."/>
            <person name="Lipzen A."/>
            <person name="Lundell T."/>
            <person name="Morin E."/>
            <person name="Murat C."/>
            <person name="Riley R."/>
            <person name="Ohm R."/>
            <person name="Sun H."/>
            <person name="Tunlid A."/>
            <person name="Henrissat B."/>
            <person name="Grigoriev I.V."/>
            <person name="Hibbett D.S."/>
            <person name="Martin F."/>
        </authorList>
    </citation>
    <scope>NUCLEOTIDE SEQUENCE [LARGE SCALE GENOMIC DNA]</scope>
    <source>
        <strain evidence="1 2">FD-317 M1</strain>
    </source>
</reference>
<proteinExistence type="predicted"/>
<evidence type="ECO:0000313" key="1">
    <source>
        <dbReference type="EMBL" id="KIK52262.1"/>
    </source>
</evidence>
<evidence type="ECO:0000313" key="2">
    <source>
        <dbReference type="Proteomes" id="UP000053593"/>
    </source>
</evidence>
<dbReference type="EMBL" id="KN834846">
    <property type="protein sequence ID" value="KIK52262.1"/>
    <property type="molecule type" value="Genomic_DNA"/>
</dbReference>
<keyword evidence="2" id="KW-1185">Reference proteome</keyword>
<dbReference type="OrthoDB" id="2669721at2759"/>
<dbReference type="HOGENOM" id="CLU_007337_4_0_1"/>
<gene>
    <name evidence="1" type="ORF">GYMLUDRAFT_77908</name>
</gene>
<dbReference type="Proteomes" id="UP000053593">
    <property type="component" value="Unassembled WGS sequence"/>
</dbReference>